<comment type="caution">
    <text evidence="9">The sequence shown here is derived from an EMBL/GenBank/DDBJ whole genome shotgun (WGS) entry which is preliminary data.</text>
</comment>
<evidence type="ECO:0000256" key="6">
    <source>
        <dbReference type="ARBA" id="ARBA00023136"/>
    </source>
</evidence>
<evidence type="ECO:0000313" key="9">
    <source>
        <dbReference type="EMBL" id="MCX2938212.1"/>
    </source>
</evidence>
<dbReference type="Pfam" id="PF08817">
    <property type="entry name" value="YukD"/>
    <property type="match status" value="1"/>
</dbReference>
<evidence type="ECO:0000256" key="3">
    <source>
        <dbReference type="ARBA" id="ARBA00022475"/>
    </source>
</evidence>
<dbReference type="InterPro" id="IPR044049">
    <property type="entry name" value="EccD_transm"/>
</dbReference>
<dbReference type="Pfam" id="PF19053">
    <property type="entry name" value="EccD"/>
    <property type="match status" value="1"/>
</dbReference>
<accession>A0ABT3SH62</accession>
<keyword evidence="4 7" id="KW-0812">Transmembrane</keyword>
<dbReference type="InterPro" id="IPR024962">
    <property type="entry name" value="YukD-like"/>
</dbReference>
<sequence length="499" mass="51857">MTAAETREGAQSSVRLTRVVVFVSDDTEIDYVLPAGVALIAAVEDLIPCINEVLRHKGRAVLDAEQTYQLCRADSRPLDPQQSLDEAGVLDGDALWLLPAEATERFEPVTENVSTAIAREAARQFERVDQTVARRVACVLGAGLIGWAELIVLRLWWHSGGWVPAAVSWALAVVVVVAAVLASRAVDEQRRAASDSFAWIALIPVSAAAAMSVPGQHSGWHAVAALCAGLAGVVVLVVITDRHLTAVAALLTVGAFAGSALLVASSGWQVPSQRVAVVALVGVLGLVTFATNLGVIGSGVPGPWFPSVTGAGVFANVPGAPRDTVSPVYPAGTESPADIAAWTRRGNAIVTGVLLGCGVVTVVAARYAVLPGRPGAWKYLAFTLGICAILLLRGRSFVDRWQSVTLAVASTAAVAVVIGRYAAASTPPSVTVTLICAAATLALVVIGFTGALVIATAKISAPVRKAVEVSEWVLLIFVLPWAVWLLGLLSWARHLVGGS</sequence>
<name>A0ABT3SH62_9MYCO</name>
<feature type="transmembrane region" description="Helical" evidence="7">
    <location>
        <begin position="196"/>
        <end position="213"/>
    </location>
</feature>
<evidence type="ECO:0000256" key="1">
    <source>
        <dbReference type="ARBA" id="ARBA00004651"/>
    </source>
</evidence>
<feature type="transmembrane region" description="Helical" evidence="7">
    <location>
        <begin position="404"/>
        <end position="423"/>
    </location>
</feature>
<evidence type="ECO:0000313" key="10">
    <source>
        <dbReference type="Proteomes" id="UP001300745"/>
    </source>
</evidence>
<keyword evidence="10" id="KW-1185">Reference proteome</keyword>
<dbReference type="NCBIfam" id="TIGR03920">
    <property type="entry name" value="T7SS_EccD"/>
    <property type="match status" value="1"/>
</dbReference>
<dbReference type="Proteomes" id="UP001300745">
    <property type="component" value="Unassembled WGS sequence"/>
</dbReference>
<proteinExistence type="inferred from homology"/>
<reference evidence="9 10" key="1">
    <citation type="submission" date="2022-11" db="EMBL/GenBank/DDBJ databases">
        <title>Mycobacterium sp. nov.</title>
        <authorList>
            <person name="Papic B."/>
            <person name="Spicic S."/>
            <person name="Duvnjak S."/>
        </authorList>
    </citation>
    <scope>NUCLEOTIDE SEQUENCE [LARGE SCALE GENOMIC DNA]</scope>
    <source>
        <strain evidence="9 10">CVI_P4</strain>
    </source>
</reference>
<feature type="transmembrane region" description="Helical" evidence="7">
    <location>
        <begin position="348"/>
        <end position="369"/>
    </location>
</feature>
<evidence type="ECO:0000256" key="2">
    <source>
        <dbReference type="ARBA" id="ARBA00006162"/>
    </source>
</evidence>
<feature type="transmembrane region" description="Helical" evidence="7">
    <location>
        <begin position="219"/>
        <end position="239"/>
    </location>
</feature>
<protein>
    <submittedName>
        <fullName evidence="9">Type VII secretion integral membrane protein EccD</fullName>
    </submittedName>
</protein>
<dbReference type="InterPro" id="IPR006707">
    <property type="entry name" value="T7SS_EccD"/>
</dbReference>
<feature type="transmembrane region" description="Helical" evidence="7">
    <location>
        <begin position="375"/>
        <end position="392"/>
    </location>
</feature>
<keyword evidence="5 7" id="KW-1133">Transmembrane helix</keyword>
<comment type="subcellular location">
    <subcellularLocation>
        <location evidence="1">Cell membrane</location>
        <topology evidence="1">Multi-pass membrane protein</topology>
    </subcellularLocation>
</comment>
<feature type="transmembrane region" description="Helical" evidence="7">
    <location>
        <begin position="469"/>
        <end position="492"/>
    </location>
</feature>
<evidence type="ECO:0000256" key="7">
    <source>
        <dbReference type="SAM" id="Phobius"/>
    </source>
</evidence>
<feature type="transmembrane region" description="Helical" evidence="7">
    <location>
        <begin position="274"/>
        <end position="295"/>
    </location>
</feature>
<feature type="transmembrane region" description="Helical" evidence="7">
    <location>
        <begin position="246"/>
        <end position="268"/>
    </location>
</feature>
<feature type="transmembrane region" description="Helical" evidence="7">
    <location>
        <begin position="136"/>
        <end position="157"/>
    </location>
</feature>
<evidence type="ECO:0000256" key="4">
    <source>
        <dbReference type="ARBA" id="ARBA00022692"/>
    </source>
</evidence>
<dbReference type="PIRSF" id="PIRSF017804">
    <property type="entry name" value="Secretion_EccD1"/>
    <property type="match status" value="1"/>
</dbReference>
<keyword evidence="6 7" id="KW-0472">Membrane</keyword>
<feature type="transmembrane region" description="Helical" evidence="7">
    <location>
        <begin position="429"/>
        <end position="457"/>
    </location>
</feature>
<dbReference type="RefSeq" id="WP_265997853.1">
    <property type="nucleotide sequence ID" value="NZ_JAPJDN010000012.1"/>
</dbReference>
<evidence type="ECO:0000259" key="8">
    <source>
        <dbReference type="Pfam" id="PF19053"/>
    </source>
</evidence>
<keyword evidence="3" id="KW-1003">Cell membrane</keyword>
<comment type="similarity">
    <text evidence="2">Belongs to the EccD/Snm4 family.</text>
</comment>
<evidence type="ECO:0000256" key="5">
    <source>
        <dbReference type="ARBA" id="ARBA00022989"/>
    </source>
</evidence>
<gene>
    <name evidence="9" type="primary">eccD</name>
    <name evidence="9" type="ORF">ORI27_16005</name>
</gene>
<feature type="transmembrane region" description="Helical" evidence="7">
    <location>
        <begin position="163"/>
        <end position="184"/>
    </location>
</feature>
<dbReference type="EMBL" id="JAPJDO010000012">
    <property type="protein sequence ID" value="MCX2938212.1"/>
    <property type="molecule type" value="Genomic_DNA"/>
</dbReference>
<feature type="domain" description="EccD-like transmembrane" evidence="8">
    <location>
        <begin position="134"/>
        <end position="495"/>
    </location>
</feature>
<organism evidence="9 10">
    <name type="scientific">Mycobacterium pinniadriaticum</name>
    <dbReference type="NCBI Taxonomy" id="2994102"/>
    <lineage>
        <taxon>Bacteria</taxon>
        <taxon>Bacillati</taxon>
        <taxon>Actinomycetota</taxon>
        <taxon>Actinomycetes</taxon>
        <taxon>Mycobacteriales</taxon>
        <taxon>Mycobacteriaceae</taxon>
        <taxon>Mycobacterium</taxon>
    </lineage>
</organism>
<dbReference type="Gene3D" id="3.10.20.90">
    <property type="entry name" value="Phosphatidylinositol 3-kinase Catalytic Subunit, Chain A, domain 1"/>
    <property type="match status" value="1"/>
</dbReference>